<dbReference type="InterPro" id="IPR007055">
    <property type="entry name" value="BON_dom"/>
</dbReference>
<dbReference type="InterPro" id="IPR050810">
    <property type="entry name" value="Bact_Secretion_Sys_Channel"/>
</dbReference>
<dbReference type="InterPro" id="IPR032789">
    <property type="entry name" value="T2SS-T3SS_pil_N"/>
</dbReference>
<dbReference type="InterPro" id="IPR004846">
    <property type="entry name" value="T2SS/T3SS_dom"/>
</dbReference>
<proteinExistence type="inferred from homology"/>
<evidence type="ECO:0000313" key="5">
    <source>
        <dbReference type="EMBL" id="MFD1913035.1"/>
    </source>
</evidence>
<dbReference type="Pfam" id="PF00263">
    <property type="entry name" value="Secretin"/>
    <property type="match status" value="1"/>
</dbReference>
<dbReference type="EMBL" id="JBHUGH010000009">
    <property type="protein sequence ID" value="MFD1913035.1"/>
    <property type="molecule type" value="Genomic_DNA"/>
</dbReference>
<keyword evidence="6" id="KW-1185">Reference proteome</keyword>
<evidence type="ECO:0000259" key="3">
    <source>
        <dbReference type="Pfam" id="PF04972"/>
    </source>
</evidence>
<gene>
    <name evidence="5" type="ORF">ACFSGJ_12510</name>
</gene>
<dbReference type="InterPro" id="IPR001775">
    <property type="entry name" value="GspD/PilQ"/>
</dbReference>
<feature type="domain" description="Pilus formation protein N-terminal" evidence="4">
    <location>
        <begin position="17"/>
        <end position="87"/>
    </location>
</feature>
<dbReference type="PANTHER" id="PTHR30332:SF17">
    <property type="entry name" value="TYPE IV PILIATION SYSTEM PROTEIN DR_0774-RELATED"/>
    <property type="match status" value="1"/>
</dbReference>
<comment type="caution">
    <text evidence="5">The sequence shown here is derived from an EMBL/GenBank/DDBJ whole genome shotgun (WGS) entry which is preliminary data.</text>
</comment>
<dbReference type="Pfam" id="PF13629">
    <property type="entry name" value="T2SS-T3SS_pil_N"/>
    <property type="match status" value="1"/>
</dbReference>
<dbReference type="RefSeq" id="WP_390262211.1">
    <property type="nucleotide sequence ID" value="NZ_JBHUGH010000009.1"/>
</dbReference>
<evidence type="ECO:0000259" key="2">
    <source>
        <dbReference type="Pfam" id="PF00263"/>
    </source>
</evidence>
<feature type="domain" description="BON" evidence="3">
    <location>
        <begin position="92"/>
        <end position="149"/>
    </location>
</feature>
<comment type="similarity">
    <text evidence="1">Belongs to the bacterial secretin family.</text>
</comment>
<feature type="domain" description="Type II/III secretion system secretin-like" evidence="2">
    <location>
        <begin position="224"/>
        <end position="382"/>
    </location>
</feature>
<dbReference type="PRINTS" id="PR00811">
    <property type="entry name" value="BCTERIALGSPD"/>
</dbReference>
<evidence type="ECO:0000256" key="1">
    <source>
        <dbReference type="RuleBase" id="RU004003"/>
    </source>
</evidence>
<name>A0ABW4S626_9RHOB</name>
<protein>
    <submittedName>
        <fullName evidence="5">Type II and III secretion system protein family protein</fullName>
    </submittedName>
</protein>
<reference evidence="6" key="1">
    <citation type="journal article" date="2019" name="Int. J. Syst. Evol. Microbiol.">
        <title>The Global Catalogue of Microorganisms (GCM) 10K type strain sequencing project: providing services to taxonomists for standard genome sequencing and annotation.</title>
        <authorList>
            <consortium name="The Broad Institute Genomics Platform"/>
            <consortium name="The Broad Institute Genome Sequencing Center for Infectious Disease"/>
            <person name="Wu L."/>
            <person name="Ma J."/>
        </authorList>
    </citation>
    <scope>NUCLEOTIDE SEQUENCE [LARGE SCALE GENOMIC DNA]</scope>
    <source>
        <strain evidence="6">CGMCC 4.7242</strain>
    </source>
</reference>
<sequence length="441" mass="46299">MASAQSRHVNFTDGRAAGEIAVPFGQSVTVTTSEVIERVVVGNPVVADAVPLSDSSLAVTGYEIGRTTLTLFAPGGGRIGVLTVEVSPDVGDLSATLRQAIPGSQISVSSVNGRLQLNGTVPDAVALSTALDLARQYSPDPVVNALRVTGGQQVLLEVRFVEATRNTGRELGVSWFGQGSRSAFRTGYGTGVGSALPSNNQPFGSVLTRILDGGVSADLLIQTLEANGLARRLAEPNLVALSGEQASFLAGGEIPVPVAESDGQVTVSYKEYGVRLNFVPTVLADGMINLRLEPEVSQIDTTTTIRTGTITIPAFSTRRVSTVVELRDGQSFAIAGLLQNTNNSTQAQVPFLGQVPVLGALFRSSSYQRQETDLVVIVTPRLAQPAGGNTRLSTPLDNSRAATDMEFFLLGQTEVSQDRLRAYAEGQGIIGPFGHILDIAP</sequence>
<evidence type="ECO:0000313" key="6">
    <source>
        <dbReference type="Proteomes" id="UP001597353"/>
    </source>
</evidence>
<dbReference type="Proteomes" id="UP001597353">
    <property type="component" value="Unassembled WGS sequence"/>
</dbReference>
<organism evidence="5 6">
    <name type="scientific">Halodurantibacterium flavum</name>
    <dbReference type="NCBI Taxonomy" id="1382802"/>
    <lineage>
        <taxon>Bacteria</taxon>
        <taxon>Pseudomonadati</taxon>
        <taxon>Pseudomonadota</taxon>
        <taxon>Alphaproteobacteria</taxon>
        <taxon>Rhodobacterales</taxon>
        <taxon>Paracoccaceae</taxon>
        <taxon>Halodurantibacterium</taxon>
    </lineage>
</organism>
<accession>A0ABW4S626</accession>
<evidence type="ECO:0000259" key="4">
    <source>
        <dbReference type="Pfam" id="PF13629"/>
    </source>
</evidence>
<dbReference type="Pfam" id="PF04972">
    <property type="entry name" value="BON"/>
    <property type="match status" value="1"/>
</dbReference>
<dbReference type="PANTHER" id="PTHR30332">
    <property type="entry name" value="PROBABLE GENERAL SECRETION PATHWAY PROTEIN D"/>
    <property type="match status" value="1"/>
</dbReference>